<evidence type="ECO:0000256" key="6">
    <source>
        <dbReference type="ARBA" id="ARBA00023136"/>
    </source>
</evidence>
<feature type="transmembrane region" description="Helical" evidence="7">
    <location>
        <begin position="276"/>
        <end position="301"/>
    </location>
</feature>
<reference evidence="8" key="1">
    <citation type="submission" date="2024-07" db="EMBL/GenBank/DDBJ databases">
        <authorList>
            <person name="Kim Y.J."/>
            <person name="Jeong J.Y."/>
        </authorList>
    </citation>
    <scope>NUCLEOTIDE SEQUENCE</scope>
    <source>
        <strain evidence="8">GIHE-MW2</strain>
    </source>
</reference>
<dbReference type="PANTHER" id="PTHR34184:SF4">
    <property type="entry name" value="UPF0718 PROTEIN YCGR"/>
    <property type="match status" value="1"/>
</dbReference>
<accession>A0AAU8JEG3</accession>
<gene>
    <name evidence="8" type="ORF">ABWT76_005725</name>
</gene>
<feature type="transmembrane region" description="Helical" evidence="7">
    <location>
        <begin position="48"/>
        <end position="66"/>
    </location>
</feature>
<dbReference type="GO" id="GO:0005886">
    <property type="term" value="C:plasma membrane"/>
    <property type="evidence" value="ECO:0007669"/>
    <property type="project" value="UniProtKB-SubCell"/>
</dbReference>
<evidence type="ECO:0000256" key="2">
    <source>
        <dbReference type="ARBA" id="ARBA00006386"/>
    </source>
</evidence>
<evidence type="ECO:0000256" key="4">
    <source>
        <dbReference type="ARBA" id="ARBA00022692"/>
    </source>
</evidence>
<keyword evidence="3" id="KW-1003">Cell membrane</keyword>
<protein>
    <submittedName>
        <fullName evidence="8">Permease</fullName>
    </submittedName>
</protein>
<dbReference type="AlphaFoldDB" id="A0AAU8JEG3"/>
<evidence type="ECO:0000256" key="5">
    <source>
        <dbReference type="ARBA" id="ARBA00022989"/>
    </source>
</evidence>
<feature type="transmembrane region" description="Helical" evidence="7">
    <location>
        <begin position="313"/>
        <end position="333"/>
    </location>
</feature>
<feature type="transmembrane region" description="Helical" evidence="7">
    <location>
        <begin position="340"/>
        <end position="360"/>
    </location>
</feature>
<feature type="transmembrane region" description="Helical" evidence="7">
    <location>
        <begin position="246"/>
        <end position="264"/>
    </location>
</feature>
<comment type="similarity">
    <text evidence="2">Belongs to the UPF0718 family.</text>
</comment>
<evidence type="ECO:0000313" key="8">
    <source>
        <dbReference type="EMBL" id="XCM36932.1"/>
    </source>
</evidence>
<dbReference type="PANTHER" id="PTHR34184">
    <property type="entry name" value="UPF0718 PROTEIN YCGR"/>
    <property type="match status" value="1"/>
</dbReference>
<keyword evidence="5 7" id="KW-1133">Transmembrane helix</keyword>
<name>A0AAU8JEG3_9CYAN</name>
<organism evidence="8">
    <name type="scientific">Planktothricoides raciborskii GIHE-MW2</name>
    <dbReference type="NCBI Taxonomy" id="2792601"/>
    <lineage>
        <taxon>Bacteria</taxon>
        <taxon>Bacillati</taxon>
        <taxon>Cyanobacteriota</taxon>
        <taxon>Cyanophyceae</taxon>
        <taxon>Oscillatoriophycideae</taxon>
        <taxon>Oscillatoriales</taxon>
        <taxon>Oscillatoriaceae</taxon>
        <taxon>Planktothricoides</taxon>
    </lineage>
</organism>
<evidence type="ECO:0000256" key="3">
    <source>
        <dbReference type="ARBA" id="ARBA00022475"/>
    </source>
</evidence>
<keyword evidence="6 7" id="KW-0472">Membrane</keyword>
<dbReference type="EMBL" id="CP159837">
    <property type="protein sequence ID" value="XCM36932.1"/>
    <property type="molecule type" value="Genomic_DNA"/>
</dbReference>
<dbReference type="RefSeq" id="WP_054466573.1">
    <property type="nucleotide sequence ID" value="NZ_CP159837.1"/>
</dbReference>
<dbReference type="InterPro" id="IPR052923">
    <property type="entry name" value="UPF0718"/>
</dbReference>
<comment type="subcellular location">
    <subcellularLocation>
        <location evidence="1">Cell membrane</location>
        <topology evidence="1">Multi-pass membrane protein</topology>
    </subcellularLocation>
</comment>
<evidence type="ECO:0000256" key="7">
    <source>
        <dbReference type="SAM" id="Phobius"/>
    </source>
</evidence>
<dbReference type="Pfam" id="PF03773">
    <property type="entry name" value="ArsP_1"/>
    <property type="match status" value="1"/>
</dbReference>
<evidence type="ECO:0000256" key="1">
    <source>
        <dbReference type="ARBA" id="ARBA00004651"/>
    </source>
</evidence>
<feature type="transmembrane region" description="Helical" evidence="7">
    <location>
        <begin position="116"/>
        <end position="134"/>
    </location>
</feature>
<keyword evidence="4 7" id="KW-0812">Transmembrane</keyword>
<sequence>MNQLNYAFTLWMSLLVEAIPFLLLGVIFSSVLLLFVEERKLIAKLPRNPILGAFVGSLIGCIFPVCECGNVPVARRLLVQGVPPPVAIGFLFAAPTVNPIVVWSTWTAFRELPEMVVLRLGFSLAIATLLGWLFSVQQDLRPFLQPAVIRAMPKSMSPADLFGAKSDSGASQESQDEPISPLLQSGSFLLGETGGPQRLETNILQSGWTAVNDSGQNFGSKLSRRPRWVQQLPMVVDNMVLELRELGGVLILGSAIAAIVQIFVPREIIINLGQGPVSSIIAMLILATVVSICSTVDAFFALSFASTFTTGSLLAFLVFGPMIDIKAIGLLLWIFQPKTVAYLMIIAAQLTFVVCLAYNLNIS</sequence>
<feature type="transmembrane region" description="Helical" evidence="7">
    <location>
        <begin position="86"/>
        <end position="109"/>
    </location>
</feature>
<feature type="transmembrane region" description="Helical" evidence="7">
    <location>
        <begin position="6"/>
        <end position="36"/>
    </location>
</feature>
<proteinExistence type="inferred from homology"/>
<dbReference type="InterPro" id="IPR005524">
    <property type="entry name" value="DUF318"/>
</dbReference>